<dbReference type="PANTHER" id="PTHR24198:SF165">
    <property type="entry name" value="ANKYRIN REPEAT-CONTAINING PROTEIN-RELATED"/>
    <property type="match status" value="1"/>
</dbReference>
<dbReference type="AlphaFoldDB" id="A0A6G0W979"/>
<proteinExistence type="predicted"/>
<keyword evidence="4" id="KW-0732">Signal</keyword>
<dbReference type="PROSITE" id="PS50297">
    <property type="entry name" value="ANK_REP_REGION"/>
    <property type="match status" value="1"/>
</dbReference>
<dbReference type="Gene3D" id="1.25.40.20">
    <property type="entry name" value="Ankyrin repeat-containing domain"/>
    <property type="match status" value="1"/>
</dbReference>
<feature type="domain" description="Protein kinase" evidence="5">
    <location>
        <begin position="405"/>
        <end position="782"/>
    </location>
</feature>
<dbReference type="SUPFAM" id="SSF48403">
    <property type="entry name" value="Ankyrin repeat"/>
    <property type="match status" value="1"/>
</dbReference>
<evidence type="ECO:0000256" key="2">
    <source>
        <dbReference type="ARBA" id="ARBA00023043"/>
    </source>
</evidence>
<dbReference type="GO" id="GO:0004672">
    <property type="term" value="F:protein kinase activity"/>
    <property type="evidence" value="ECO:0007669"/>
    <property type="project" value="InterPro"/>
</dbReference>
<evidence type="ECO:0000256" key="4">
    <source>
        <dbReference type="SAM" id="SignalP"/>
    </source>
</evidence>
<keyword evidence="2 3" id="KW-0040">ANK repeat</keyword>
<dbReference type="EMBL" id="VJMJ01000296">
    <property type="protein sequence ID" value="KAF0723730.1"/>
    <property type="molecule type" value="Genomic_DNA"/>
</dbReference>
<feature type="repeat" description="ANK" evidence="3">
    <location>
        <begin position="140"/>
        <end position="172"/>
    </location>
</feature>
<evidence type="ECO:0000313" key="6">
    <source>
        <dbReference type="EMBL" id="KAF0723730.1"/>
    </source>
</evidence>
<reference evidence="6 7" key="1">
    <citation type="submission" date="2019-07" db="EMBL/GenBank/DDBJ databases">
        <title>Genomics analysis of Aphanomyces spp. identifies a new class of oomycete effector associated with host adaptation.</title>
        <authorList>
            <person name="Gaulin E."/>
        </authorList>
    </citation>
    <scope>NUCLEOTIDE SEQUENCE [LARGE SCALE GENOMIC DNA]</scope>
    <source>
        <strain evidence="6 7">ATCC 201684</strain>
    </source>
</reference>
<dbReference type="Gene3D" id="1.10.510.10">
    <property type="entry name" value="Transferase(Phosphotransferase) domain 1"/>
    <property type="match status" value="1"/>
</dbReference>
<evidence type="ECO:0000313" key="7">
    <source>
        <dbReference type="Proteomes" id="UP000481153"/>
    </source>
</evidence>
<name>A0A6G0W979_9STRA</name>
<dbReference type="InterPro" id="IPR027916">
    <property type="entry name" value="Kinase-like_dom_ROP"/>
</dbReference>
<accession>A0A6G0W979</accession>
<dbReference type="GO" id="GO:0005524">
    <property type="term" value="F:ATP binding"/>
    <property type="evidence" value="ECO:0007669"/>
    <property type="project" value="InterPro"/>
</dbReference>
<keyword evidence="1" id="KW-0677">Repeat</keyword>
<organism evidence="6 7">
    <name type="scientific">Aphanomyces euteiches</name>
    <dbReference type="NCBI Taxonomy" id="100861"/>
    <lineage>
        <taxon>Eukaryota</taxon>
        <taxon>Sar</taxon>
        <taxon>Stramenopiles</taxon>
        <taxon>Oomycota</taxon>
        <taxon>Saprolegniomycetes</taxon>
        <taxon>Saprolegniales</taxon>
        <taxon>Verrucalvaceae</taxon>
        <taxon>Aphanomyces</taxon>
    </lineage>
</organism>
<keyword evidence="7" id="KW-1185">Reference proteome</keyword>
<dbReference type="VEuPathDB" id="FungiDB:AeMF1_021339"/>
<dbReference type="InterPro" id="IPR000719">
    <property type="entry name" value="Prot_kinase_dom"/>
</dbReference>
<dbReference type="SMART" id="SM00248">
    <property type="entry name" value="ANK"/>
    <property type="match status" value="4"/>
</dbReference>
<dbReference type="PROSITE" id="PS50088">
    <property type="entry name" value="ANK_REPEAT"/>
    <property type="match status" value="1"/>
</dbReference>
<dbReference type="Proteomes" id="UP000481153">
    <property type="component" value="Unassembled WGS sequence"/>
</dbReference>
<protein>
    <recommendedName>
        <fullName evidence="5">Protein kinase domain-containing protein</fullName>
    </recommendedName>
</protein>
<dbReference type="PANTHER" id="PTHR24198">
    <property type="entry name" value="ANKYRIN REPEAT AND PROTEIN KINASE DOMAIN-CONTAINING PROTEIN"/>
    <property type="match status" value="1"/>
</dbReference>
<feature type="signal peptide" evidence="4">
    <location>
        <begin position="1"/>
        <end position="28"/>
    </location>
</feature>
<dbReference type="PROSITE" id="PS50011">
    <property type="entry name" value="PROTEIN_KINASE_DOM"/>
    <property type="match status" value="1"/>
</dbReference>
<sequence>MGTMDTFPKRLIVLMTLLVEDISVAVHASDDEDLLEHMVVVPPAQPLPWEIVQDEPDSKSVDSTPYKPMLEAVASRDIEHLRELIDHWDINAVGEIQIEDEPMPVECTPLALASRLGFLDVVRLLLEYDDISIDGPQYTNGSTPLILASQYGHLPVVMTLLLHPVDVDAVNQAHETALWTACNQGQFDVVVALLEHETEQVPDANGVVPMAIAARHGFVDIVRLMSGDGANHTFVASSAQEAVGHGHIDLINMLLETSAVTPDAAMLEIALSNHQFKTANYLVEKLSEGSYNLLFENKLVLELIAPSLSRNAAQALLMQDLPVNPNTQVKINHNYSWTTFLDAKTPVPQTLRLEMVQSIAKLVPGTAWCHVLAFEQDRRGRTALEITDDKTQKFLKDQVYFSGRFELGKTIQVTPTSVLIEAIDHDLYEEIFGKDLDKEALLAYGHRLGLSEAVQALVGEIENGNYDVKKELIGQLGSARVTLKCIQRQEDYEAEQAVRHSLNEQFVVDLWSALTTNVDSWMAPDATINLGLYPYVLVCPPIRRTLDKVNVSPVLVEHVVEALTHLHSQGLVHTDVCGRNLFELDNGRVVLGNLEATVPVGAIVPSSSLEAPFLAPEYSSNPKETLAKPAMDAWALGMWIYNGRRPVCTTDVLEANSPLHALVMRLLVVDPSKRSLQTDDTPPIEEPVKIHEVAVLELTEMQSVASLKQSILRGLIVPGTDLRVPTSFILLSMDLSSSQSHVVEDDQIALAMERTLSLLKYLMRAVRQNRSVGGSALPAAWLDKTVYLHAIDEVQGVSSWHASVRFETNSEVFARFLVASMPFLQSGIQLLRPSKSNENEVVASRIRQAQETARIFDLDVLVWAMQAHGSTATNANVRAAAIEQLDRLIQVKTLVQGMGRLYDPSTGMVLWTCELAISAWQSKKEDERDIVSTARMSPQQMFIAWTRQPSPPRRHSQPTRMTFSDEMWWPFFRPNSSSSSSTTSHDLERTCECTIS</sequence>
<dbReference type="SUPFAM" id="SSF56112">
    <property type="entry name" value="Protein kinase-like (PK-like)"/>
    <property type="match status" value="1"/>
</dbReference>
<dbReference type="Pfam" id="PF14531">
    <property type="entry name" value="Kinase-like"/>
    <property type="match status" value="1"/>
</dbReference>
<gene>
    <name evidence="6" type="ORF">Ae201684_017403</name>
</gene>
<evidence type="ECO:0000256" key="3">
    <source>
        <dbReference type="PROSITE-ProRule" id="PRU00023"/>
    </source>
</evidence>
<dbReference type="Pfam" id="PF12796">
    <property type="entry name" value="Ank_2"/>
    <property type="match status" value="1"/>
</dbReference>
<evidence type="ECO:0000259" key="5">
    <source>
        <dbReference type="PROSITE" id="PS50011"/>
    </source>
</evidence>
<comment type="caution">
    <text evidence="6">The sequence shown here is derived from an EMBL/GenBank/DDBJ whole genome shotgun (WGS) entry which is preliminary data.</text>
</comment>
<feature type="chain" id="PRO_5026116436" description="Protein kinase domain-containing protein" evidence="4">
    <location>
        <begin position="29"/>
        <end position="996"/>
    </location>
</feature>
<dbReference type="InterPro" id="IPR036770">
    <property type="entry name" value="Ankyrin_rpt-contain_sf"/>
</dbReference>
<evidence type="ECO:0000256" key="1">
    <source>
        <dbReference type="ARBA" id="ARBA00022737"/>
    </source>
</evidence>
<dbReference type="InterPro" id="IPR011009">
    <property type="entry name" value="Kinase-like_dom_sf"/>
</dbReference>
<dbReference type="InterPro" id="IPR002110">
    <property type="entry name" value="Ankyrin_rpt"/>
</dbReference>